<evidence type="ECO:0000256" key="6">
    <source>
        <dbReference type="ARBA" id="ARBA00023136"/>
    </source>
</evidence>
<comment type="subcellular location">
    <subcellularLocation>
        <location evidence="1 9">Cell membrane</location>
        <topology evidence="1 9">Multi-pass membrane protein</topology>
    </subcellularLocation>
</comment>
<keyword evidence="4 9" id="KW-0812">Transmembrane</keyword>
<dbReference type="InterPro" id="IPR000390">
    <property type="entry name" value="Small_drug/metabolite_transptr"/>
</dbReference>
<evidence type="ECO:0000313" key="12">
    <source>
        <dbReference type="Proteomes" id="UP000544872"/>
    </source>
</evidence>
<dbReference type="InterPro" id="IPR045324">
    <property type="entry name" value="Small_multidrug_res"/>
</dbReference>
<sequence length="114" mass="11841">MSIHWPSIHWIVLLIAVFTEIAWALSLKAAQTNPGVLTIGASIALTATNMLLLSFAMRGIPVGTAYAVWTGLGAVGVVAAGIILHADPLTLKRLAFMGVIIIGVIGLKLVGNEG</sequence>
<accession>A0A7W9ZGJ8</accession>
<evidence type="ECO:0000256" key="5">
    <source>
        <dbReference type="ARBA" id="ARBA00022989"/>
    </source>
</evidence>
<feature type="transmembrane region" description="Helical" evidence="10">
    <location>
        <begin position="37"/>
        <end position="60"/>
    </location>
</feature>
<evidence type="ECO:0000256" key="3">
    <source>
        <dbReference type="ARBA" id="ARBA00022475"/>
    </source>
</evidence>
<keyword evidence="5 10" id="KW-1133">Transmembrane helix</keyword>
<dbReference type="PANTHER" id="PTHR30561">
    <property type="entry name" value="SMR FAMILY PROTON-DEPENDENT DRUG EFFLUX TRANSPORTER SUGE"/>
    <property type="match status" value="1"/>
</dbReference>
<evidence type="ECO:0000256" key="2">
    <source>
        <dbReference type="ARBA" id="ARBA00022448"/>
    </source>
</evidence>
<proteinExistence type="inferred from homology"/>
<evidence type="ECO:0000256" key="8">
    <source>
        <dbReference type="ARBA" id="ARBA00039168"/>
    </source>
</evidence>
<keyword evidence="12" id="KW-1185">Reference proteome</keyword>
<evidence type="ECO:0000256" key="7">
    <source>
        <dbReference type="ARBA" id="ARBA00038151"/>
    </source>
</evidence>
<evidence type="ECO:0000256" key="1">
    <source>
        <dbReference type="ARBA" id="ARBA00004651"/>
    </source>
</evidence>
<evidence type="ECO:0000256" key="9">
    <source>
        <dbReference type="RuleBase" id="RU003942"/>
    </source>
</evidence>
<comment type="caution">
    <text evidence="11">The sequence shown here is derived from an EMBL/GenBank/DDBJ whole genome shotgun (WGS) entry which is preliminary data.</text>
</comment>
<dbReference type="Proteomes" id="UP000544872">
    <property type="component" value="Unassembled WGS sequence"/>
</dbReference>
<reference evidence="11 12" key="1">
    <citation type="submission" date="2020-08" db="EMBL/GenBank/DDBJ databases">
        <title>Genomic Encyclopedia of Type Strains, Phase IV (KMG-IV): sequencing the most valuable type-strain genomes for metagenomic binning, comparative biology and taxonomic classification.</title>
        <authorList>
            <person name="Goeker M."/>
        </authorList>
    </citation>
    <scope>NUCLEOTIDE SEQUENCE [LARGE SCALE GENOMIC DNA]</scope>
    <source>
        <strain evidence="11 12">DSM 11590</strain>
    </source>
</reference>
<evidence type="ECO:0000256" key="4">
    <source>
        <dbReference type="ARBA" id="ARBA00022692"/>
    </source>
</evidence>
<dbReference type="PANTHER" id="PTHR30561:SF0">
    <property type="entry name" value="GUANIDINIUM EXPORTER"/>
    <property type="match status" value="1"/>
</dbReference>
<comment type="similarity">
    <text evidence="7">Belongs to the drug/metabolite transporter (DMT) superfamily. Small multidrug resistance (SMR) (TC 2.A.7.1) family. Gdx/SugE subfamily.</text>
</comment>
<dbReference type="GO" id="GO:0022857">
    <property type="term" value="F:transmembrane transporter activity"/>
    <property type="evidence" value="ECO:0007669"/>
    <property type="project" value="InterPro"/>
</dbReference>
<gene>
    <name evidence="11" type="ORF">FHS48_001622</name>
</gene>
<dbReference type="AlphaFoldDB" id="A0A7W9ZGJ8"/>
<dbReference type="EMBL" id="JACIIX010000005">
    <property type="protein sequence ID" value="MBB6210207.1"/>
    <property type="molecule type" value="Genomic_DNA"/>
</dbReference>
<dbReference type="GO" id="GO:1990961">
    <property type="term" value="P:xenobiotic detoxification by transmembrane export across the plasma membrane"/>
    <property type="evidence" value="ECO:0007669"/>
    <property type="project" value="UniProtKB-ARBA"/>
</dbReference>
<keyword evidence="6 10" id="KW-0472">Membrane</keyword>
<evidence type="ECO:0000313" key="11">
    <source>
        <dbReference type="EMBL" id="MBB6210207.1"/>
    </source>
</evidence>
<protein>
    <recommendedName>
        <fullName evidence="8">Guanidinium exporter</fullName>
    </recommendedName>
</protein>
<dbReference type="GO" id="GO:0005886">
    <property type="term" value="C:plasma membrane"/>
    <property type="evidence" value="ECO:0007669"/>
    <property type="project" value="UniProtKB-SubCell"/>
</dbReference>
<feature type="transmembrane region" description="Helical" evidence="10">
    <location>
        <begin position="93"/>
        <end position="111"/>
    </location>
</feature>
<dbReference type="Pfam" id="PF00893">
    <property type="entry name" value="Multi_Drug_Res"/>
    <property type="match status" value="1"/>
</dbReference>
<keyword evidence="3" id="KW-1003">Cell membrane</keyword>
<feature type="transmembrane region" description="Helical" evidence="10">
    <location>
        <begin position="66"/>
        <end position="86"/>
    </location>
</feature>
<evidence type="ECO:0000256" key="10">
    <source>
        <dbReference type="SAM" id="Phobius"/>
    </source>
</evidence>
<dbReference type="InterPro" id="IPR037185">
    <property type="entry name" value="EmrE-like"/>
</dbReference>
<dbReference type="FunFam" id="1.10.3730.20:FF:000001">
    <property type="entry name" value="Quaternary ammonium compound resistance transporter SugE"/>
    <property type="match status" value="1"/>
</dbReference>
<name>A0A7W9ZGJ8_NOVIT</name>
<dbReference type="Gene3D" id="1.10.3730.20">
    <property type="match status" value="1"/>
</dbReference>
<dbReference type="SUPFAM" id="SSF103481">
    <property type="entry name" value="Multidrug resistance efflux transporter EmrE"/>
    <property type="match status" value="1"/>
</dbReference>
<keyword evidence="2" id="KW-0813">Transport</keyword>
<feature type="transmembrane region" description="Helical" evidence="10">
    <location>
        <begin position="6"/>
        <end position="25"/>
    </location>
</feature>
<organism evidence="11 12">
    <name type="scientific">Novispirillum itersonii</name>
    <name type="common">Aquaspirillum itersonii</name>
    <dbReference type="NCBI Taxonomy" id="189"/>
    <lineage>
        <taxon>Bacteria</taxon>
        <taxon>Pseudomonadati</taxon>
        <taxon>Pseudomonadota</taxon>
        <taxon>Alphaproteobacteria</taxon>
        <taxon>Rhodospirillales</taxon>
        <taxon>Novispirillaceae</taxon>
        <taxon>Novispirillum</taxon>
    </lineage>
</organism>